<dbReference type="RefSeq" id="WP_125593174.1">
    <property type="nucleotide sequence ID" value="NZ_JBHSSN010000004.1"/>
</dbReference>
<dbReference type="Proteomes" id="UP001596186">
    <property type="component" value="Unassembled WGS sequence"/>
</dbReference>
<dbReference type="InterPro" id="IPR013320">
    <property type="entry name" value="ConA-like_dom_sf"/>
</dbReference>
<feature type="region of interest" description="Disordered" evidence="1">
    <location>
        <begin position="605"/>
        <end position="629"/>
    </location>
</feature>
<proteinExistence type="predicted"/>
<evidence type="ECO:0000256" key="1">
    <source>
        <dbReference type="SAM" id="MobiDB-lite"/>
    </source>
</evidence>
<dbReference type="Gene3D" id="2.60.120.200">
    <property type="match status" value="1"/>
</dbReference>
<evidence type="ECO:0000313" key="3">
    <source>
        <dbReference type="Proteomes" id="UP001596186"/>
    </source>
</evidence>
<feature type="region of interest" description="Disordered" evidence="1">
    <location>
        <begin position="61"/>
        <end position="119"/>
    </location>
</feature>
<sequence length="687" mass="72043">MLRQKATNGDVKKRFILYKGHTGWKIKTRIFGSLLVSFSAFAIAESTGIVDVHAAATSTQTTMSNSAAESPTPAPAGSNTNSTSENTNQATQANQTQQSTTDDSNTATTQYPVLSQNQNVSVGADETAVNLTADQIGGHFTATVENRDGGDQDYNPTKNIYTQTINADGSISLTALGSHTVYSSSGSTSNVAGHQAAHVSFEHEIDFGHDFSMSGALGIGSKSSGGADSIGFIFAPGDPAEATKGGSGGQLGLGGLSNAFGFIFDEYYNNDLNDPSNYSITYPYVGWRTTDQSGNLQSTKTGDVQSSGALGLTRSSIPVNDFTMNYDASTQMLTVVLNETTFSRHIDDISTGYSLSIAASTGGSLNDYSAKISKFSYTPKTIPLTVNFVDSADDYALLDKTYVKAVANIGDTISVLSTQEAAARAVAAGEVNASLVSVIPKDSAGNVYLIDGDKVVANNNGTVHVIKGEDNIADSTYYSYTVTDGDNQQMTVPVRLAFTAHVTPVDSTTKQPISGLQPVTVIAVEGKPSLVQIPGYTTTKVTLDPPADGQNIAEDVLPIDQGTTQTDTSTPTSNTANPVGHYYTGNGKTIDGKSVVDNATVGTGQSISDNLNKQPYQDSKGNAISSGGKDIDSADYYWSDVGNANATDSLDSTKPQTVDSILLPTTATLDYWEQQAADNQTTADGYK</sequence>
<comment type="caution">
    <text evidence="2">The sequence shown here is derived from an EMBL/GenBank/DDBJ whole genome shotgun (WGS) entry which is preliminary data.</text>
</comment>
<feature type="compositionally biased region" description="Low complexity" evidence="1">
    <location>
        <begin position="78"/>
        <end position="110"/>
    </location>
</feature>
<dbReference type="EMBL" id="JBHSSN010000004">
    <property type="protein sequence ID" value="MFC6322632.1"/>
    <property type="molecule type" value="Genomic_DNA"/>
</dbReference>
<protein>
    <submittedName>
        <fullName evidence="2">Uncharacterized protein</fullName>
    </submittedName>
</protein>
<accession>A0ABW1UV67</accession>
<evidence type="ECO:0000313" key="2">
    <source>
        <dbReference type="EMBL" id="MFC6322632.1"/>
    </source>
</evidence>
<gene>
    <name evidence="2" type="ORF">ACFP1F_02475</name>
</gene>
<dbReference type="Pfam" id="PF18483">
    <property type="entry name" value="Lectin_L-type_dom"/>
    <property type="match status" value="1"/>
</dbReference>
<name>A0ABW1UV67_9LACO</name>
<reference evidence="3" key="1">
    <citation type="journal article" date="2019" name="Int. J. Syst. Evol. Microbiol.">
        <title>The Global Catalogue of Microorganisms (GCM) 10K type strain sequencing project: providing services to taxonomists for standard genome sequencing and annotation.</title>
        <authorList>
            <consortium name="The Broad Institute Genomics Platform"/>
            <consortium name="The Broad Institute Genome Sequencing Center for Infectious Disease"/>
            <person name="Wu L."/>
            <person name="Ma J."/>
        </authorList>
    </citation>
    <scope>NUCLEOTIDE SEQUENCE [LARGE SCALE GENOMIC DNA]</scope>
    <source>
        <strain evidence="3">CCM 8895</strain>
    </source>
</reference>
<keyword evidence="3" id="KW-1185">Reference proteome</keyword>
<feature type="compositionally biased region" description="Polar residues" evidence="1">
    <location>
        <begin position="605"/>
        <end position="625"/>
    </location>
</feature>
<organism evidence="2 3">
    <name type="scientific">Companilactobacillus baiquanensis</name>
    <dbReference type="NCBI Taxonomy" id="2486005"/>
    <lineage>
        <taxon>Bacteria</taxon>
        <taxon>Bacillati</taxon>
        <taxon>Bacillota</taxon>
        <taxon>Bacilli</taxon>
        <taxon>Lactobacillales</taxon>
        <taxon>Lactobacillaceae</taxon>
        <taxon>Companilactobacillus</taxon>
    </lineage>
</organism>
<dbReference type="SUPFAM" id="SSF49899">
    <property type="entry name" value="Concanavalin A-like lectins/glucanases"/>
    <property type="match status" value="1"/>
</dbReference>